<sequence>MPACTFRSFDDRRPVMQWAGLLALCAVLLSERVLSASIISTFSDSNCQDSVTSLYGPNGYPNGTCTDIRRSGPYGSFQIVGLDPGCTVTLYMFDNTTDICGGFQDEHTQIAVCYNSTWAFYSIDFCDPAAAGSGNSTSSSNSQNNGSGSSSHTGAIVGGVVGGVLGLAAIIGATVYFTRRSVTRANADDGPPENTRPHVSEMFSEHAKELPVQPEVYEKTANSVRLPPVELPAEHYDRYRVRPNTPPT</sequence>
<feature type="transmembrane region" description="Helical" evidence="2">
    <location>
        <begin position="155"/>
        <end position="177"/>
    </location>
</feature>
<accession>A0A0D2A5Y7</accession>
<dbReference type="HOGENOM" id="CLU_097981_0_0_1"/>
<dbReference type="STRING" id="253628.A0A0D2A5Y7"/>
<gene>
    <name evidence="3" type="ORF">PV09_06783</name>
</gene>
<keyword evidence="2" id="KW-1133">Transmembrane helix</keyword>
<reference evidence="3 4" key="1">
    <citation type="submission" date="2015-01" db="EMBL/GenBank/DDBJ databases">
        <title>The Genome Sequence of Ochroconis gallopava CBS43764.</title>
        <authorList>
            <consortium name="The Broad Institute Genomics Platform"/>
            <person name="Cuomo C."/>
            <person name="de Hoog S."/>
            <person name="Gorbushina A."/>
            <person name="Stielow B."/>
            <person name="Teixiera M."/>
            <person name="Abouelleil A."/>
            <person name="Chapman S.B."/>
            <person name="Priest M."/>
            <person name="Young S.K."/>
            <person name="Wortman J."/>
            <person name="Nusbaum C."/>
            <person name="Birren B."/>
        </authorList>
    </citation>
    <scope>NUCLEOTIDE SEQUENCE [LARGE SCALE GENOMIC DNA]</scope>
    <source>
        <strain evidence="3 4">CBS 43764</strain>
    </source>
</reference>
<dbReference type="OrthoDB" id="4157427at2759"/>
<dbReference type="RefSeq" id="XP_016211814.1">
    <property type="nucleotide sequence ID" value="XM_016360475.1"/>
</dbReference>
<keyword evidence="4" id="KW-1185">Reference proteome</keyword>
<dbReference type="Proteomes" id="UP000053259">
    <property type="component" value="Unassembled WGS sequence"/>
</dbReference>
<name>A0A0D2A5Y7_9PEZI</name>
<dbReference type="GeneID" id="27314756"/>
<feature type="region of interest" description="Disordered" evidence="1">
    <location>
        <begin position="184"/>
        <end position="206"/>
    </location>
</feature>
<feature type="compositionally biased region" description="Basic and acidic residues" evidence="1">
    <location>
        <begin position="195"/>
        <end position="206"/>
    </location>
</feature>
<evidence type="ECO:0000313" key="3">
    <source>
        <dbReference type="EMBL" id="KIW01945.1"/>
    </source>
</evidence>
<dbReference type="EMBL" id="KN847552">
    <property type="protein sequence ID" value="KIW01945.1"/>
    <property type="molecule type" value="Genomic_DNA"/>
</dbReference>
<organism evidence="3 4">
    <name type="scientific">Verruconis gallopava</name>
    <dbReference type="NCBI Taxonomy" id="253628"/>
    <lineage>
        <taxon>Eukaryota</taxon>
        <taxon>Fungi</taxon>
        <taxon>Dikarya</taxon>
        <taxon>Ascomycota</taxon>
        <taxon>Pezizomycotina</taxon>
        <taxon>Dothideomycetes</taxon>
        <taxon>Pleosporomycetidae</taxon>
        <taxon>Venturiales</taxon>
        <taxon>Sympoventuriaceae</taxon>
        <taxon>Verruconis</taxon>
    </lineage>
</organism>
<proteinExistence type="predicted"/>
<dbReference type="InParanoid" id="A0A0D2A5Y7"/>
<keyword evidence="2" id="KW-0472">Membrane</keyword>
<protein>
    <submittedName>
        <fullName evidence="3">Uncharacterized protein</fullName>
    </submittedName>
</protein>
<evidence type="ECO:0000256" key="1">
    <source>
        <dbReference type="SAM" id="MobiDB-lite"/>
    </source>
</evidence>
<dbReference type="VEuPathDB" id="FungiDB:PV09_06783"/>
<evidence type="ECO:0000313" key="4">
    <source>
        <dbReference type="Proteomes" id="UP000053259"/>
    </source>
</evidence>
<dbReference type="AlphaFoldDB" id="A0A0D2A5Y7"/>
<evidence type="ECO:0000256" key="2">
    <source>
        <dbReference type="SAM" id="Phobius"/>
    </source>
</evidence>
<keyword evidence="2" id="KW-0812">Transmembrane</keyword>